<dbReference type="Gene3D" id="1.50.40.10">
    <property type="entry name" value="Mitochondrial carrier domain"/>
    <property type="match status" value="1"/>
</dbReference>
<evidence type="ECO:0000256" key="3">
    <source>
        <dbReference type="ARBA" id="ARBA00022692"/>
    </source>
</evidence>
<evidence type="ECO:0000256" key="5">
    <source>
        <dbReference type="ARBA" id="ARBA00022787"/>
    </source>
</evidence>
<dbReference type="AlphaFoldDB" id="A0A6P4ETS2"/>
<evidence type="ECO:0000256" key="1">
    <source>
        <dbReference type="ARBA" id="ARBA00004374"/>
    </source>
</evidence>
<dbReference type="GO" id="GO:0005741">
    <property type="term" value="C:mitochondrial outer membrane"/>
    <property type="evidence" value="ECO:0007669"/>
    <property type="project" value="UniProtKB-SubCell"/>
</dbReference>
<proteinExistence type="inferred from homology"/>
<keyword evidence="5" id="KW-1000">Mitochondrion outer membrane</keyword>
<dbReference type="RefSeq" id="XP_016981537.1">
    <property type="nucleotide sequence ID" value="XM_017126048.1"/>
</dbReference>
<keyword evidence="6" id="KW-1133">Transmembrane helix</keyword>
<evidence type="ECO:0000256" key="2">
    <source>
        <dbReference type="ARBA" id="ARBA00006375"/>
    </source>
</evidence>
<evidence type="ECO:0000256" key="10">
    <source>
        <dbReference type="RuleBase" id="RU000488"/>
    </source>
</evidence>
<dbReference type="Pfam" id="PF00153">
    <property type="entry name" value="Mito_carr"/>
    <property type="match status" value="1"/>
</dbReference>
<feature type="repeat" description="Solcar" evidence="9">
    <location>
        <begin position="215"/>
        <end position="303"/>
    </location>
</feature>
<dbReference type="PANTHER" id="PTHR10780">
    <property type="entry name" value="MITOCHONDRIAL CARRIER HOMOLOG"/>
    <property type="match status" value="1"/>
</dbReference>
<evidence type="ECO:0000256" key="8">
    <source>
        <dbReference type="ARBA" id="ARBA00023136"/>
    </source>
</evidence>
<keyword evidence="4" id="KW-0677">Repeat</keyword>
<dbReference type="PROSITE" id="PS50920">
    <property type="entry name" value="SOLCAR"/>
    <property type="match status" value="1"/>
</dbReference>
<evidence type="ECO:0000256" key="11">
    <source>
        <dbReference type="SAM" id="MobiDB-lite"/>
    </source>
</evidence>
<keyword evidence="3 9" id="KW-0812">Transmembrane</keyword>
<evidence type="ECO:0000256" key="6">
    <source>
        <dbReference type="ARBA" id="ARBA00022989"/>
    </source>
</evidence>
<dbReference type="InterPro" id="IPR018108">
    <property type="entry name" value="MCP_transmembrane"/>
</dbReference>
<evidence type="ECO:0000256" key="9">
    <source>
        <dbReference type="PROSITE-ProRule" id="PRU00282"/>
    </source>
</evidence>
<reference evidence="12" key="1">
    <citation type="submission" date="2025-08" db="UniProtKB">
        <authorList>
            <consortium name="RefSeq"/>
        </authorList>
    </citation>
    <scope>IDENTIFICATION</scope>
</reference>
<evidence type="ECO:0000256" key="4">
    <source>
        <dbReference type="ARBA" id="ARBA00022737"/>
    </source>
</evidence>
<feature type="compositionally biased region" description="Low complexity" evidence="11">
    <location>
        <begin position="78"/>
        <end position="97"/>
    </location>
</feature>
<dbReference type="PANTHER" id="PTHR10780:SF18">
    <property type="entry name" value="LD43650P"/>
    <property type="match status" value="1"/>
</dbReference>
<keyword evidence="8 9" id="KW-0472">Membrane</keyword>
<feature type="region of interest" description="Disordered" evidence="11">
    <location>
        <begin position="37"/>
        <end position="102"/>
    </location>
</feature>
<organism evidence="12">
    <name type="scientific">Drosophila rhopaloa</name>
    <name type="common">Fruit fly</name>
    <dbReference type="NCBI Taxonomy" id="1041015"/>
    <lineage>
        <taxon>Eukaryota</taxon>
        <taxon>Metazoa</taxon>
        <taxon>Ecdysozoa</taxon>
        <taxon>Arthropoda</taxon>
        <taxon>Hexapoda</taxon>
        <taxon>Insecta</taxon>
        <taxon>Pterygota</taxon>
        <taxon>Neoptera</taxon>
        <taxon>Endopterygota</taxon>
        <taxon>Diptera</taxon>
        <taxon>Brachycera</taxon>
        <taxon>Muscomorpha</taxon>
        <taxon>Ephydroidea</taxon>
        <taxon>Drosophilidae</taxon>
        <taxon>Drosophila</taxon>
        <taxon>Sophophora</taxon>
    </lineage>
</organism>
<keyword evidence="7" id="KW-0496">Mitochondrion</keyword>
<dbReference type="InterPro" id="IPR023395">
    <property type="entry name" value="MCP_dom_sf"/>
</dbReference>
<comment type="similarity">
    <text evidence="2 10">Belongs to the mitochondrial carrier (TC 2.A.29) family.</text>
</comment>
<keyword evidence="10" id="KW-0813">Transport</keyword>
<evidence type="ECO:0000256" key="7">
    <source>
        <dbReference type="ARBA" id="ARBA00023128"/>
    </source>
</evidence>
<evidence type="ECO:0000313" key="12">
    <source>
        <dbReference type="RefSeq" id="XP_016981537.1"/>
    </source>
</evidence>
<accession>A0A6P4ETS2</accession>
<protein>
    <submittedName>
        <fullName evidence="12">Mitochondrial carrier homolog 2</fullName>
    </submittedName>
</protein>
<name>A0A6P4ETS2_DRORH</name>
<dbReference type="SUPFAM" id="SSF103506">
    <property type="entry name" value="Mitochondrial carrier"/>
    <property type="match status" value="1"/>
</dbReference>
<gene>
    <name evidence="12" type="primary">LOC108046395</name>
</gene>
<dbReference type="OrthoDB" id="10253709at2759"/>
<dbReference type="OMA" id="MPLYNHW"/>
<comment type="subcellular location">
    <subcellularLocation>
        <location evidence="1">Mitochondrion outer membrane</location>
        <topology evidence="1">Multi-pass membrane protein</topology>
    </subcellularLocation>
</comment>
<sequence length="395" mass="44155">MAHMEYNRRDAQAAGFRLGLGGGDADNSALMRRPTVVVQRQGQRTEPVAESPVESPRSMRPPSQQQAGRDRVVHCRGSPSLSLATSTTTTTSTSLSKSTDHGRPNQVVRFCLRLGYNALLYPYEFAKVLIQLGHEPLQARPFHLALFHRRPRLFLPGVHRYVQHIQQVDGYLGAYRGLTARLAACTVDFLLGDVLLAVLHFGPYKRGAKEELSLKEFWWNLTRDSIRLATAVALSQPFYVVMVRQIAQFVGRERVYEGVLASLMVLLKSEGYAGLFAGIVPRLLGEWAVLAVTSCVSHLCQRLLPMSRNQQQYNAVIIQMLASLLMYPLEVTSACMAVTGAPLASCEPPSMPLYNHWADCLTDLYARGGHNRGAILFWRTVPRIQLRRRQDGLML</sequence>